<evidence type="ECO:0000313" key="1">
    <source>
        <dbReference type="EMBL" id="GFZ99109.1"/>
    </source>
</evidence>
<reference evidence="2" key="1">
    <citation type="journal article" date="2019" name="Int. J. Syst. Evol. Microbiol.">
        <title>The Global Catalogue of Microorganisms (GCM) 10K type strain sequencing project: providing services to taxonomists for standard genome sequencing and annotation.</title>
        <authorList>
            <consortium name="The Broad Institute Genomics Platform"/>
            <consortium name="The Broad Institute Genome Sequencing Center for Infectious Disease"/>
            <person name="Wu L."/>
            <person name="Ma J."/>
        </authorList>
    </citation>
    <scope>NUCLEOTIDE SEQUENCE [LARGE SCALE GENOMIC DNA]</scope>
    <source>
        <strain evidence="2">CGMCC 1.15043</strain>
    </source>
</reference>
<accession>A0ABQ1F4E1</accession>
<proteinExistence type="predicted"/>
<organism evidence="1 2">
    <name type="scientific">Paenibacillus marchantiophytorum</name>
    <dbReference type="NCBI Taxonomy" id="1619310"/>
    <lineage>
        <taxon>Bacteria</taxon>
        <taxon>Bacillati</taxon>
        <taxon>Bacillota</taxon>
        <taxon>Bacilli</taxon>
        <taxon>Bacillales</taxon>
        <taxon>Paenibacillaceae</taxon>
        <taxon>Paenibacillus</taxon>
    </lineage>
</organism>
<name>A0ABQ1F4E1_9BACL</name>
<dbReference type="RefSeq" id="WP_189016835.1">
    <property type="nucleotide sequence ID" value="NZ_BMHE01000035.1"/>
</dbReference>
<comment type="caution">
    <text evidence="1">The sequence shown here is derived from an EMBL/GenBank/DDBJ whole genome shotgun (WGS) entry which is preliminary data.</text>
</comment>
<keyword evidence="2" id="KW-1185">Reference proteome</keyword>
<dbReference type="SUPFAM" id="SSF47413">
    <property type="entry name" value="lambda repressor-like DNA-binding domains"/>
    <property type="match status" value="1"/>
</dbReference>
<dbReference type="Proteomes" id="UP000615455">
    <property type="component" value="Unassembled WGS sequence"/>
</dbReference>
<dbReference type="InterPro" id="IPR010982">
    <property type="entry name" value="Lambda_DNA-bd_dom_sf"/>
</dbReference>
<sequence>MKYELGRCLLNVRLHESGMTVQELAQTLQTKPEKLVDFMDNKRIMPLKSAIQIAATLRCEVTQLYELI</sequence>
<dbReference type="EMBL" id="BMHE01000035">
    <property type="protein sequence ID" value="GFZ99109.1"/>
    <property type="molecule type" value="Genomic_DNA"/>
</dbReference>
<gene>
    <name evidence="1" type="ORF">GCM10008018_51620</name>
</gene>
<protein>
    <recommendedName>
        <fullName evidence="3">XRE family transcriptional regulator</fullName>
    </recommendedName>
</protein>
<dbReference type="Gene3D" id="1.10.260.40">
    <property type="entry name" value="lambda repressor-like DNA-binding domains"/>
    <property type="match status" value="1"/>
</dbReference>
<evidence type="ECO:0000313" key="2">
    <source>
        <dbReference type="Proteomes" id="UP000615455"/>
    </source>
</evidence>
<evidence type="ECO:0008006" key="3">
    <source>
        <dbReference type="Google" id="ProtNLM"/>
    </source>
</evidence>